<dbReference type="GO" id="GO:0003677">
    <property type="term" value="F:DNA binding"/>
    <property type="evidence" value="ECO:0007669"/>
    <property type="project" value="UniProtKB-UniRule"/>
</dbReference>
<protein>
    <recommendedName>
        <fullName evidence="5">HTH tetR-type domain-containing protein</fullName>
    </recommendedName>
</protein>
<evidence type="ECO:0000256" key="2">
    <source>
        <dbReference type="ARBA" id="ARBA00023125"/>
    </source>
</evidence>
<evidence type="ECO:0000256" key="4">
    <source>
        <dbReference type="PROSITE-ProRule" id="PRU00335"/>
    </source>
</evidence>
<evidence type="ECO:0000313" key="6">
    <source>
        <dbReference type="EMBL" id="RMP06353.1"/>
    </source>
</evidence>
<gene>
    <name evidence="6" type="ORF">ALQ29_01257</name>
</gene>
<dbReference type="Pfam" id="PF00440">
    <property type="entry name" value="TetR_N"/>
    <property type="match status" value="1"/>
</dbReference>
<dbReference type="AlphaFoldDB" id="A0A3M4AHH0"/>
<sequence>MIVFFDSMRRIMKKPAHDMRQHIIDVARSLMTQKGYTAVGLTELLAAAGVPKGSFYHYFRSKDEFGQALLEEYFDEYLTRVDVQLASEGSGAERLLIYLRYWAETQAFDHTDQKCLVVKLGAEVCDLSENMRGVLEKGTALIIERMIRCVEQGKADGSIAASVDAAMLAEALYQMWLGASLLVKVNRTREPFDAALEMSRRLLA</sequence>
<dbReference type="PANTHER" id="PTHR47506">
    <property type="entry name" value="TRANSCRIPTIONAL REGULATORY PROTEIN"/>
    <property type="match status" value="1"/>
</dbReference>
<dbReference type="Gene3D" id="1.10.357.10">
    <property type="entry name" value="Tetracycline Repressor, domain 2"/>
    <property type="match status" value="1"/>
</dbReference>
<dbReference type="Pfam" id="PF16925">
    <property type="entry name" value="TetR_C_13"/>
    <property type="match status" value="1"/>
</dbReference>
<dbReference type="PRINTS" id="PR00455">
    <property type="entry name" value="HTHTETR"/>
</dbReference>
<keyword evidence="1" id="KW-0805">Transcription regulation</keyword>
<dbReference type="SUPFAM" id="SSF46689">
    <property type="entry name" value="Homeodomain-like"/>
    <property type="match status" value="1"/>
</dbReference>
<proteinExistence type="predicted"/>
<keyword evidence="3" id="KW-0804">Transcription</keyword>
<dbReference type="Proteomes" id="UP000276587">
    <property type="component" value="Unassembled WGS sequence"/>
</dbReference>
<dbReference type="InterPro" id="IPR009057">
    <property type="entry name" value="Homeodomain-like_sf"/>
</dbReference>
<keyword evidence="7" id="KW-1185">Reference proteome</keyword>
<dbReference type="PROSITE" id="PS50977">
    <property type="entry name" value="HTH_TETR_2"/>
    <property type="match status" value="1"/>
</dbReference>
<dbReference type="EMBL" id="RBQF01000251">
    <property type="protein sequence ID" value="RMP06353.1"/>
    <property type="molecule type" value="Genomic_DNA"/>
</dbReference>
<reference evidence="6 7" key="1">
    <citation type="submission" date="2018-08" db="EMBL/GenBank/DDBJ databases">
        <title>Recombination of ecologically and evolutionarily significant loci maintains genetic cohesion in the Pseudomonas syringae species complex.</title>
        <authorList>
            <person name="Dillon M."/>
            <person name="Thakur S."/>
            <person name="Almeida R.N.D."/>
            <person name="Weir B.S."/>
            <person name="Guttman D.S."/>
        </authorList>
    </citation>
    <scope>NUCLEOTIDE SEQUENCE [LARGE SCALE GENOMIC DNA]</scope>
    <source>
        <strain evidence="6 7">ICMP 3555</strain>
    </source>
</reference>
<dbReference type="InterPro" id="IPR001647">
    <property type="entry name" value="HTH_TetR"/>
</dbReference>
<accession>A0A3M4AHH0</accession>
<evidence type="ECO:0000313" key="7">
    <source>
        <dbReference type="Proteomes" id="UP000276587"/>
    </source>
</evidence>
<comment type="caution">
    <text evidence="6">The sequence shown here is derived from an EMBL/GenBank/DDBJ whole genome shotgun (WGS) entry which is preliminary data.</text>
</comment>
<feature type="domain" description="HTH tetR-type" evidence="5">
    <location>
        <begin position="17"/>
        <end position="77"/>
    </location>
</feature>
<feature type="DNA-binding region" description="H-T-H motif" evidence="4">
    <location>
        <begin position="40"/>
        <end position="59"/>
    </location>
</feature>
<evidence type="ECO:0000256" key="1">
    <source>
        <dbReference type="ARBA" id="ARBA00023015"/>
    </source>
</evidence>
<keyword evidence="2 4" id="KW-0238">DNA-binding</keyword>
<name>A0A3M4AHH0_PSEMA</name>
<dbReference type="InterPro" id="IPR011075">
    <property type="entry name" value="TetR_C"/>
</dbReference>
<evidence type="ECO:0000256" key="3">
    <source>
        <dbReference type="ARBA" id="ARBA00023163"/>
    </source>
</evidence>
<dbReference type="PANTHER" id="PTHR47506:SF6">
    <property type="entry name" value="HTH-TYPE TRANSCRIPTIONAL REPRESSOR NEMR"/>
    <property type="match status" value="1"/>
</dbReference>
<dbReference type="InterPro" id="IPR036271">
    <property type="entry name" value="Tet_transcr_reg_TetR-rel_C_sf"/>
</dbReference>
<evidence type="ECO:0000259" key="5">
    <source>
        <dbReference type="PROSITE" id="PS50977"/>
    </source>
</evidence>
<organism evidence="6 7">
    <name type="scientific">Pseudomonas marginalis pv. marginalis</name>
    <dbReference type="NCBI Taxonomy" id="97473"/>
    <lineage>
        <taxon>Bacteria</taxon>
        <taxon>Pseudomonadati</taxon>
        <taxon>Pseudomonadota</taxon>
        <taxon>Gammaproteobacteria</taxon>
        <taxon>Pseudomonadales</taxon>
        <taxon>Pseudomonadaceae</taxon>
        <taxon>Pseudomonas</taxon>
    </lineage>
</organism>
<dbReference type="SUPFAM" id="SSF48498">
    <property type="entry name" value="Tetracyclin repressor-like, C-terminal domain"/>
    <property type="match status" value="1"/>
</dbReference>